<organism evidence="2 3">
    <name type="scientific">Actinomycetospora corticicola</name>
    <dbReference type="NCBI Taxonomy" id="663602"/>
    <lineage>
        <taxon>Bacteria</taxon>
        <taxon>Bacillati</taxon>
        <taxon>Actinomycetota</taxon>
        <taxon>Actinomycetes</taxon>
        <taxon>Pseudonocardiales</taxon>
        <taxon>Pseudonocardiaceae</taxon>
        <taxon>Actinomycetospora</taxon>
    </lineage>
</organism>
<evidence type="ECO:0000313" key="2">
    <source>
        <dbReference type="EMBL" id="NYD38155.1"/>
    </source>
</evidence>
<sequence length="118" mass="12168">MADLDRRPRSGNPVTGAARGLLGLVAGIVRFVTGLFAAILVVHVVLELLGANPDNGLTQFVANAADSLTLGLANLFEVGSPTVQLILSYGIPAIAWLVIGAVIVAVLRVFARPRSGLA</sequence>
<feature type="transmembrane region" description="Helical" evidence="1">
    <location>
        <begin position="21"/>
        <end position="46"/>
    </location>
</feature>
<name>A0A7Y9J7A8_9PSEU</name>
<feature type="transmembrane region" description="Helical" evidence="1">
    <location>
        <begin position="86"/>
        <end position="111"/>
    </location>
</feature>
<dbReference type="AlphaFoldDB" id="A0A7Y9J7A8"/>
<evidence type="ECO:0000256" key="1">
    <source>
        <dbReference type="SAM" id="Phobius"/>
    </source>
</evidence>
<accession>A0A7Y9J7A8</accession>
<keyword evidence="1" id="KW-1133">Transmembrane helix</keyword>
<dbReference type="RefSeq" id="WP_179795641.1">
    <property type="nucleotide sequence ID" value="NZ_BAABHP010000020.1"/>
</dbReference>
<dbReference type="EMBL" id="JACCBN010000001">
    <property type="protein sequence ID" value="NYD38155.1"/>
    <property type="molecule type" value="Genomic_DNA"/>
</dbReference>
<reference evidence="2 3" key="1">
    <citation type="submission" date="2020-07" db="EMBL/GenBank/DDBJ databases">
        <title>Sequencing the genomes of 1000 actinobacteria strains.</title>
        <authorList>
            <person name="Klenk H.-P."/>
        </authorList>
    </citation>
    <scope>NUCLEOTIDE SEQUENCE [LARGE SCALE GENOMIC DNA]</scope>
    <source>
        <strain evidence="2 3">DSM 45772</strain>
    </source>
</reference>
<keyword evidence="1" id="KW-0472">Membrane</keyword>
<comment type="caution">
    <text evidence="2">The sequence shown here is derived from an EMBL/GenBank/DDBJ whole genome shotgun (WGS) entry which is preliminary data.</text>
</comment>
<evidence type="ECO:0000313" key="3">
    <source>
        <dbReference type="Proteomes" id="UP000535890"/>
    </source>
</evidence>
<gene>
    <name evidence="2" type="ORF">BJ983_004257</name>
</gene>
<protein>
    <submittedName>
        <fullName evidence="2">Uncharacterized protein</fullName>
    </submittedName>
</protein>
<keyword evidence="3" id="KW-1185">Reference proteome</keyword>
<proteinExistence type="predicted"/>
<dbReference type="Proteomes" id="UP000535890">
    <property type="component" value="Unassembled WGS sequence"/>
</dbReference>
<keyword evidence="1" id="KW-0812">Transmembrane</keyword>